<evidence type="ECO:0000313" key="5">
    <source>
        <dbReference type="EMBL" id="HAB1827804.1"/>
    </source>
</evidence>
<dbReference type="EMBL" id="DAAQXN010000001">
    <property type="protein sequence ID" value="HAE1280960.1"/>
    <property type="molecule type" value="Genomic_DNA"/>
</dbReference>
<evidence type="ECO:0000313" key="19">
    <source>
        <dbReference type="EMBL" id="HAB6082958.1"/>
    </source>
</evidence>
<dbReference type="EMBL" id="DAAQXX010000001">
    <property type="protein sequence ID" value="HAE1324912.1"/>
    <property type="molecule type" value="Genomic_DNA"/>
</dbReference>
<reference evidence="17" key="3">
    <citation type="submission" date="2019-10" db="EMBL/GenBank/DDBJ databases">
        <authorList>
            <consortium name="NCBI Pathogen Detection Project"/>
        </authorList>
    </citation>
    <scope>NUCLEOTIDE SEQUENCE</scope>
    <source>
        <strain evidence="17">Salmonella enterica</strain>
    </source>
</reference>
<evidence type="ECO:0000313" key="11">
    <source>
        <dbReference type="EMBL" id="HAB4557384.1"/>
    </source>
</evidence>
<evidence type="ECO:0000313" key="23">
    <source>
        <dbReference type="EMBL" id="HAE1710666.1"/>
    </source>
</evidence>
<evidence type="ECO:0000313" key="1">
    <source>
        <dbReference type="EMBL" id="EBP6617463.1"/>
    </source>
</evidence>
<dbReference type="EMBL" id="DAAHHH010000001">
    <property type="protein sequence ID" value="HAB6069336.1"/>
    <property type="molecule type" value="Genomic_DNA"/>
</dbReference>
<sequence>MILSCINPCIKTSFYRSVFSPLRCHFYHVASCWASTFIFFSSQAHILNNNLASLASPITKQLNCMRFTRIL</sequence>
<evidence type="ECO:0000313" key="3">
    <source>
        <dbReference type="EMBL" id="HAB0933849.1"/>
    </source>
</evidence>
<dbReference type="AlphaFoldDB" id="A0A3Y8Q1G0"/>
<dbReference type="EMBL" id="DAAGAY010000001">
    <property type="protein sequence ID" value="HAB2314830.1"/>
    <property type="molecule type" value="Genomic_DNA"/>
</dbReference>
<dbReference type="EMBL" id="DAAGWT010000001">
    <property type="protein sequence ID" value="HAB4870187.1"/>
    <property type="molecule type" value="Genomic_DNA"/>
</dbReference>
<dbReference type="EMBL" id="DAARBF010000001">
    <property type="protein sequence ID" value="HAE1710666.1"/>
    <property type="molecule type" value="Genomic_DNA"/>
</dbReference>
<evidence type="ECO:0000313" key="7">
    <source>
        <dbReference type="EMBL" id="HAB2269699.1"/>
    </source>
</evidence>
<evidence type="ECO:0000313" key="16">
    <source>
        <dbReference type="EMBL" id="HAB5714179.1"/>
    </source>
</evidence>
<evidence type="ECO:0000313" key="14">
    <source>
        <dbReference type="EMBL" id="HAB4870187.1"/>
    </source>
</evidence>
<evidence type="ECO:0000313" key="22">
    <source>
        <dbReference type="EMBL" id="HAE1625157.1"/>
    </source>
</evidence>
<dbReference type="EMBL" id="DAAGWG010000001">
    <property type="protein sequence ID" value="HAB4812553.1"/>
    <property type="molecule type" value="Genomic_DNA"/>
</dbReference>
<dbReference type="EMBL" id="DAAGUQ010000011">
    <property type="protein sequence ID" value="HAB4635244.1"/>
    <property type="molecule type" value="Genomic_DNA"/>
</dbReference>
<dbReference type="EMBL" id="DAAFVJ010000001">
    <property type="protein sequence ID" value="HAB1644512.1"/>
    <property type="molecule type" value="Genomic_DNA"/>
</dbReference>
<dbReference type="EMBL" id="DAAHHI010000001">
    <property type="protein sequence ID" value="HAB6082958.1"/>
    <property type="molecule type" value="Genomic_DNA"/>
</dbReference>
<dbReference type="EMBL" id="AAGMSH010000070">
    <property type="protein sequence ID" value="EBP6617463.1"/>
    <property type="molecule type" value="Genomic_DNA"/>
</dbReference>
<gene>
    <name evidence="1" type="ORF">AGQ41_21770</name>
    <name evidence="20" type="ORF">G2926_01340</name>
    <name evidence="21" type="ORF">G2947_01340</name>
    <name evidence="22" type="ORF">G3A15_01340</name>
    <name evidence="23" type="ORF">G3A26_01340</name>
    <name evidence="14" type="ORF">GB029_01340</name>
    <name evidence="16" type="ORF">GB188_01340</name>
    <name evidence="6" type="ORF">GB195_01400</name>
    <name evidence="7" type="ORF">GB338_01535</name>
    <name evidence="19" type="ORF">GB345_01340</name>
    <name evidence="18" type="ORF">GB359_01340</name>
    <name evidence="17" type="ORF">GB399_04430</name>
    <name evidence="11" type="ORF">GB406_01340</name>
    <name evidence="8" type="ORF">GB431_01340</name>
    <name evidence="9" type="ORF">GB534_01340</name>
    <name evidence="10" type="ORF">GB593_01340</name>
    <name evidence="4" type="ORF">GBW19_01340</name>
    <name evidence="15" type="ORF">GBW64_16580</name>
    <name evidence="5" type="ORF">GBY20_01340</name>
    <name evidence="3" type="ORF">GBZ27_01340</name>
    <name evidence="12" type="ORF">GBZ60_16595</name>
    <name evidence="13" type="ORF">GBZ72_01340</name>
    <name evidence="2" type="ORF">JR37_05260</name>
</gene>
<evidence type="ECO:0000313" key="4">
    <source>
        <dbReference type="EMBL" id="HAB1644512.1"/>
    </source>
</evidence>
<evidence type="ECO:0000313" key="8">
    <source>
        <dbReference type="EMBL" id="HAB2314830.1"/>
    </source>
</evidence>
<protein>
    <submittedName>
        <fullName evidence="17">Uncharacterized protein</fullName>
    </submittedName>
</protein>
<evidence type="ECO:0000313" key="18">
    <source>
        <dbReference type="EMBL" id="HAB6069336.1"/>
    </source>
</evidence>
<evidence type="ECO:0000313" key="10">
    <source>
        <dbReference type="EMBL" id="HAB2449130.1"/>
    </source>
</evidence>
<name>A0A3Y8Q1G0_SALET</name>
<dbReference type="EMBL" id="DAAFWU010000001">
    <property type="protein sequence ID" value="HAB1827804.1"/>
    <property type="molecule type" value="Genomic_DNA"/>
</dbReference>
<reference evidence="1" key="2">
    <citation type="submission" date="2018-07" db="EMBL/GenBank/DDBJ databases">
        <authorList>
            <consortium name="GenomeTrakr network: Whole genome sequencing for foodborne pathogen traceback"/>
        </authorList>
    </citation>
    <scope>NUCLEOTIDE SEQUENCE</scope>
    <source>
        <strain evidence="1">ADRDL-NGUA-38</strain>
        <strain evidence="2">WAPHL_SAL-A00449</strain>
    </source>
</reference>
<dbReference type="EMBL" id="DAAHCA010000010">
    <property type="protein sequence ID" value="HAB5502640.1"/>
    <property type="molecule type" value="Genomic_DNA"/>
</dbReference>
<evidence type="ECO:0000313" key="15">
    <source>
        <dbReference type="EMBL" id="HAB5502640.1"/>
    </source>
</evidence>
<dbReference type="EMBL" id="DAAHGJ010000001">
    <property type="protein sequence ID" value="HAB5997683.1"/>
    <property type="molecule type" value="Genomic_DNA"/>
</dbReference>
<evidence type="ECO:0000313" key="2">
    <source>
        <dbReference type="EMBL" id="ECC2887173.1"/>
    </source>
</evidence>
<evidence type="ECO:0000313" key="12">
    <source>
        <dbReference type="EMBL" id="HAB4635244.1"/>
    </source>
</evidence>
<evidence type="ECO:0000313" key="21">
    <source>
        <dbReference type="EMBL" id="HAE1324912.1"/>
    </source>
</evidence>
<dbReference type="EMBL" id="DAAGBY010000001">
    <property type="protein sequence ID" value="HAB2440648.1"/>
    <property type="molecule type" value="Genomic_DNA"/>
</dbReference>
<dbReference type="EMBL" id="DAAFYR010000001">
    <property type="protein sequence ID" value="HAB2044144.1"/>
    <property type="molecule type" value="Genomic_DNA"/>
</dbReference>
<comment type="caution">
    <text evidence="17">The sequence shown here is derived from an EMBL/GenBank/DDBJ whole genome shotgun (WGS) entry which is preliminary data.</text>
</comment>
<evidence type="ECO:0000313" key="20">
    <source>
        <dbReference type="EMBL" id="HAE1280960.1"/>
    </source>
</evidence>
<accession>A0A3Y8Q1G0</accession>
<dbReference type="EMBL" id="DAARAN010000001">
    <property type="protein sequence ID" value="HAE1625157.1"/>
    <property type="molecule type" value="Genomic_DNA"/>
</dbReference>
<dbReference type="EMBL" id="DAAGCD010000001">
    <property type="protein sequence ID" value="HAB2449130.1"/>
    <property type="molecule type" value="Genomic_DNA"/>
</dbReference>
<evidence type="ECO:0000313" key="17">
    <source>
        <dbReference type="EMBL" id="HAB5997683.1"/>
    </source>
</evidence>
<dbReference type="EMBL" id="AAIBAZ010000001">
    <property type="protein sequence ID" value="ECC2887173.1"/>
    <property type="molecule type" value="Genomic_DNA"/>
</dbReference>
<organism evidence="17">
    <name type="scientific">Salmonella enterica I</name>
    <dbReference type="NCBI Taxonomy" id="59201"/>
    <lineage>
        <taxon>Bacteria</taxon>
        <taxon>Pseudomonadati</taxon>
        <taxon>Pseudomonadota</taxon>
        <taxon>Gammaproteobacteria</taxon>
        <taxon>Enterobacterales</taxon>
        <taxon>Enterobacteriaceae</taxon>
        <taxon>Salmonella</taxon>
    </lineage>
</organism>
<dbReference type="EMBL" id="DAAGTZ010000001">
    <property type="protein sequence ID" value="HAB4557384.1"/>
    <property type="molecule type" value="Genomic_DNA"/>
</dbReference>
<evidence type="ECO:0000313" key="6">
    <source>
        <dbReference type="EMBL" id="HAB2044144.1"/>
    </source>
</evidence>
<dbReference type="EMBL" id="DAAGAO010000001">
    <property type="protein sequence ID" value="HAB2269699.1"/>
    <property type="molecule type" value="Genomic_DNA"/>
</dbReference>
<dbReference type="EMBL" id="DAAHED010000001">
    <property type="protein sequence ID" value="HAB5714179.1"/>
    <property type="molecule type" value="Genomic_DNA"/>
</dbReference>
<reference evidence="17" key="1">
    <citation type="journal article" date="2018" name="Genome Biol.">
        <title>SKESA: strategic k-mer extension for scrupulous assemblies.</title>
        <authorList>
            <person name="Souvorov A."/>
            <person name="Agarwala R."/>
            <person name="Lipman D.J."/>
        </authorList>
    </citation>
    <scope>NUCLEOTIDE SEQUENCE</scope>
    <source>
        <strain evidence="17">Salmonella enterica</strain>
    </source>
</reference>
<evidence type="ECO:0000313" key="13">
    <source>
        <dbReference type="EMBL" id="HAB4812553.1"/>
    </source>
</evidence>
<proteinExistence type="predicted"/>
<evidence type="ECO:0000313" key="9">
    <source>
        <dbReference type="EMBL" id="HAB2440648.1"/>
    </source>
</evidence>
<dbReference type="EMBL" id="DAAFPP010000001">
    <property type="protein sequence ID" value="HAB0933849.1"/>
    <property type="molecule type" value="Genomic_DNA"/>
</dbReference>